<gene>
    <name evidence="1" type="ORF">CR513_23675</name>
</gene>
<comment type="caution">
    <text evidence="1">The sequence shown here is derived from an EMBL/GenBank/DDBJ whole genome shotgun (WGS) entry which is preliminary data.</text>
</comment>
<proteinExistence type="predicted"/>
<dbReference type="STRING" id="157652.A0A371GTX5"/>
<sequence length="332" mass="38462">MKELLGTLKVHKMELNKNEGKPIAFKAQKAPKGSTSKAFKVEESCGDISHEACSDEDELSFISRKIQSMWKHKRGSRWKNDFKKHTKGTKSKMQAVCYECKKQGNFKSECPNLQKEEEKEKKKSFIKKKKGLMTTLEDLDLSSSKDEDEEANLFLMTNTVFEDEDNEEEIKEKLNIYCSNYRKFGRRSYDCRKHPKGLFKPSRTNPKKPKKIWATKSMIILIVDVFNSKKETLVMVLGQWVLTSLTREEYMFEDLKQKKGGWVIFEGNKKGLESSLPTIDNALYDKGLKHNLPSISQLCDSEYDGQNHMYKIDLRNLTNQNVTCLVSINDDH</sequence>
<dbReference type="GO" id="GO:0003676">
    <property type="term" value="F:nucleic acid binding"/>
    <property type="evidence" value="ECO:0007669"/>
    <property type="project" value="InterPro"/>
</dbReference>
<organism evidence="1 2">
    <name type="scientific">Mucuna pruriens</name>
    <name type="common">Velvet bean</name>
    <name type="synonym">Dolichos pruriens</name>
    <dbReference type="NCBI Taxonomy" id="157652"/>
    <lineage>
        <taxon>Eukaryota</taxon>
        <taxon>Viridiplantae</taxon>
        <taxon>Streptophyta</taxon>
        <taxon>Embryophyta</taxon>
        <taxon>Tracheophyta</taxon>
        <taxon>Spermatophyta</taxon>
        <taxon>Magnoliopsida</taxon>
        <taxon>eudicotyledons</taxon>
        <taxon>Gunneridae</taxon>
        <taxon>Pentapetalae</taxon>
        <taxon>rosids</taxon>
        <taxon>fabids</taxon>
        <taxon>Fabales</taxon>
        <taxon>Fabaceae</taxon>
        <taxon>Papilionoideae</taxon>
        <taxon>50 kb inversion clade</taxon>
        <taxon>NPAAA clade</taxon>
        <taxon>indigoferoid/millettioid clade</taxon>
        <taxon>Phaseoleae</taxon>
        <taxon>Mucuna</taxon>
    </lineage>
</organism>
<dbReference type="SUPFAM" id="SSF57756">
    <property type="entry name" value="Retrovirus zinc finger-like domains"/>
    <property type="match status" value="1"/>
</dbReference>
<reference evidence="1" key="1">
    <citation type="submission" date="2018-05" db="EMBL/GenBank/DDBJ databases">
        <title>Draft genome of Mucuna pruriens seed.</title>
        <authorList>
            <person name="Nnadi N.E."/>
            <person name="Vos R."/>
            <person name="Hasami M.H."/>
            <person name="Devisetty U.K."/>
            <person name="Aguiy J.C."/>
        </authorList>
    </citation>
    <scope>NUCLEOTIDE SEQUENCE [LARGE SCALE GENOMIC DNA]</scope>
    <source>
        <strain evidence="1">JCA_2017</strain>
    </source>
</reference>
<evidence type="ECO:0000313" key="2">
    <source>
        <dbReference type="Proteomes" id="UP000257109"/>
    </source>
</evidence>
<dbReference type="EMBL" id="QJKJ01004478">
    <property type="protein sequence ID" value="RDX93989.1"/>
    <property type="molecule type" value="Genomic_DNA"/>
</dbReference>
<dbReference type="GO" id="GO:0008270">
    <property type="term" value="F:zinc ion binding"/>
    <property type="evidence" value="ECO:0007669"/>
    <property type="project" value="InterPro"/>
</dbReference>
<accession>A0A371GTX5</accession>
<evidence type="ECO:0000313" key="1">
    <source>
        <dbReference type="EMBL" id="RDX93989.1"/>
    </source>
</evidence>
<dbReference type="Proteomes" id="UP000257109">
    <property type="component" value="Unassembled WGS sequence"/>
</dbReference>
<feature type="non-terminal residue" evidence="1">
    <location>
        <position position="1"/>
    </location>
</feature>
<evidence type="ECO:0008006" key="3">
    <source>
        <dbReference type="Google" id="ProtNLM"/>
    </source>
</evidence>
<dbReference type="InterPro" id="IPR036875">
    <property type="entry name" value="Znf_CCHC_sf"/>
</dbReference>
<keyword evidence="2" id="KW-1185">Reference proteome</keyword>
<dbReference type="Gene3D" id="4.10.60.10">
    <property type="entry name" value="Zinc finger, CCHC-type"/>
    <property type="match status" value="1"/>
</dbReference>
<dbReference type="AlphaFoldDB" id="A0A371GTX5"/>
<name>A0A371GTX5_MUCPR</name>
<protein>
    <recommendedName>
        <fullName evidence="3">CCHC-type domain-containing protein</fullName>
    </recommendedName>
</protein>
<dbReference type="OrthoDB" id="1932348at2759"/>